<dbReference type="EMBL" id="CP094970">
    <property type="protein sequence ID" value="UYM03647.1"/>
    <property type="molecule type" value="Genomic_DNA"/>
</dbReference>
<dbReference type="PANTHER" id="PTHR43975">
    <property type="entry name" value="ZGC:101858"/>
    <property type="match status" value="1"/>
</dbReference>
<organism evidence="4 5">
    <name type="scientific">Solicola gregarius</name>
    <dbReference type="NCBI Taxonomy" id="2908642"/>
    <lineage>
        <taxon>Bacteria</taxon>
        <taxon>Bacillati</taxon>
        <taxon>Actinomycetota</taxon>
        <taxon>Actinomycetes</taxon>
        <taxon>Propionibacteriales</taxon>
        <taxon>Nocardioidaceae</taxon>
        <taxon>Solicola</taxon>
    </lineage>
</organism>
<dbReference type="InterPro" id="IPR036291">
    <property type="entry name" value="NAD(P)-bd_dom_sf"/>
</dbReference>
<dbReference type="GO" id="GO:0016491">
    <property type="term" value="F:oxidoreductase activity"/>
    <property type="evidence" value="ECO:0007669"/>
    <property type="project" value="UniProtKB-KW"/>
</dbReference>
<gene>
    <name evidence="4" type="ORF">L0C25_13920</name>
</gene>
<proteinExistence type="inferred from homology"/>
<keyword evidence="5" id="KW-1185">Reference proteome</keyword>
<dbReference type="InterPro" id="IPR057326">
    <property type="entry name" value="KR_dom"/>
</dbReference>
<dbReference type="KEGG" id="sgrg:L0C25_13920"/>
<dbReference type="SUPFAM" id="SSF51735">
    <property type="entry name" value="NAD(P)-binding Rossmann-fold domains"/>
    <property type="match status" value="1"/>
</dbReference>
<sequence length="254" mass="25631">MGSWARGATVAVTGASSGIGRAVACRLATAGATVLAVARRGDELSALAAEFADAGGGLVVPVVADVTDPATPRRLSAVLEQHSGRLDGLVNCAGLARFASIDSADLEDLDRMLAVNVRAPAALIQVLLPALRAADGSVVTVTSIGGVVAMPDRALYGASKAAANSLTRSLAHELAPGVRVNAVVPGAVDTPMYADLGLDEKDTAALREGLLRTTPMGRFGQPDDVAGYVCTLLDPHVSGWVTGALVTIDGGRSA</sequence>
<reference evidence="4" key="1">
    <citation type="submission" date="2022-01" db="EMBL/GenBank/DDBJ databases">
        <title>Nocardioidaceae gen. sp. A5X3R13.</title>
        <authorList>
            <person name="Lopez Marin M.A."/>
            <person name="Uhlik O."/>
        </authorList>
    </citation>
    <scope>NUCLEOTIDE SEQUENCE</scope>
    <source>
        <strain evidence="4">A5X3R13</strain>
    </source>
</reference>
<name>A0AA46TF38_9ACTN</name>
<keyword evidence="2" id="KW-0560">Oxidoreductase</keyword>
<comment type="similarity">
    <text evidence="1">Belongs to the short-chain dehydrogenases/reductases (SDR) family.</text>
</comment>
<dbReference type="Proteomes" id="UP001164390">
    <property type="component" value="Chromosome"/>
</dbReference>
<dbReference type="PRINTS" id="PR00081">
    <property type="entry name" value="GDHRDH"/>
</dbReference>
<dbReference type="CDD" id="cd05233">
    <property type="entry name" value="SDR_c"/>
    <property type="match status" value="1"/>
</dbReference>
<dbReference type="AlphaFoldDB" id="A0AA46TF38"/>
<evidence type="ECO:0000313" key="4">
    <source>
        <dbReference type="EMBL" id="UYM03647.1"/>
    </source>
</evidence>
<dbReference type="FunFam" id="3.40.50.720:FF:000084">
    <property type="entry name" value="Short-chain dehydrogenase reductase"/>
    <property type="match status" value="1"/>
</dbReference>
<dbReference type="SMART" id="SM00822">
    <property type="entry name" value="PKS_KR"/>
    <property type="match status" value="1"/>
</dbReference>
<dbReference type="InterPro" id="IPR002347">
    <property type="entry name" value="SDR_fam"/>
</dbReference>
<evidence type="ECO:0000313" key="5">
    <source>
        <dbReference type="Proteomes" id="UP001164390"/>
    </source>
</evidence>
<dbReference type="Gene3D" id="3.40.50.720">
    <property type="entry name" value="NAD(P)-binding Rossmann-like Domain"/>
    <property type="match status" value="1"/>
</dbReference>
<evidence type="ECO:0000256" key="1">
    <source>
        <dbReference type="ARBA" id="ARBA00006484"/>
    </source>
</evidence>
<accession>A0AA46TF38</accession>
<protein>
    <submittedName>
        <fullName evidence="4">SDR family oxidoreductase</fullName>
    </submittedName>
</protein>
<dbReference type="PROSITE" id="PS00061">
    <property type="entry name" value="ADH_SHORT"/>
    <property type="match status" value="1"/>
</dbReference>
<dbReference type="RefSeq" id="WP_271632269.1">
    <property type="nucleotide sequence ID" value="NZ_CP094970.1"/>
</dbReference>
<feature type="domain" description="Ketoreductase" evidence="3">
    <location>
        <begin position="8"/>
        <end position="191"/>
    </location>
</feature>
<evidence type="ECO:0000256" key="2">
    <source>
        <dbReference type="ARBA" id="ARBA00023002"/>
    </source>
</evidence>
<dbReference type="PANTHER" id="PTHR43975:SF2">
    <property type="entry name" value="EG:BACR7A4.14 PROTEIN-RELATED"/>
    <property type="match status" value="1"/>
</dbReference>
<dbReference type="Pfam" id="PF13561">
    <property type="entry name" value="adh_short_C2"/>
    <property type="match status" value="1"/>
</dbReference>
<dbReference type="PRINTS" id="PR00080">
    <property type="entry name" value="SDRFAMILY"/>
</dbReference>
<evidence type="ECO:0000259" key="3">
    <source>
        <dbReference type="SMART" id="SM00822"/>
    </source>
</evidence>
<dbReference type="InterPro" id="IPR020904">
    <property type="entry name" value="Sc_DH/Rdtase_CS"/>
</dbReference>